<dbReference type="OrthoDB" id="9790023at2"/>
<dbReference type="Gene3D" id="3.40.50.10320">
    <property type="entry name" value="LmbE-like"/>
    <property type="match status" value="1"/>
</dbReference>
<dbReference type="InterPro" id="IPR003737">
    <property type="entry name" value="GlcNAc_PI_deacetylase-related"/>
</dbReference>
<dbReference type="Pfam" id="PF02585">
    <property type="entry name" value="PIG-L"/>
    <property type="match status" value="1"/>
</dbReference>
<proteinExistence type="predicted"/>
<dbReference type="PANTHER" id="PTHR12993:SF11">
    <property type="entry name" value="N-ACETYLGLUCOSAMINYL-PHOSPHATIDYLINOSITOL DE-N-ACETYLASE"/>
    <property type="match status" value="1"/>
</dbReference>
<name>A0A286U459_9BACT</name>
<protein>
    <submittedName>
        <fullName evidence="1">LmbE-like protein</fullName>
    </submittedName>
</protein>
<evidence type="ECO:0000313" key="1">
    <source>
        <dbReference type="EMBL" id="GAX62906.1"/>
    </source>
</evidence>
<dbReference type="GO" id="GO:0016811">
    <property type="term" value="F:hydrolase activity, acting on carbon-nitrogen (but not peptide) bonds, in linear amides"/>
    <property type="evidence" value="ECO:0007669"/>
    <property type="project" value="TreeGrafter"/>
</dbReference>
<dbReference type="EMBL" id="BAOS01000045">
    <property type="protein sequence ID" value="GAX62906.1"/>
    <property type="molecule type" value="Genomic_DNA"/>
</dbReference>
<dbReference type="AlphaFoldDB" id="A0A286U459"/>
<accession>A0A286U459</accession>
<organism evidence="1 2">
    <name type="scientific">Candidatus Scalindua japonica</name>
    <dbReference type="NCBI Taxonomy" id="1284222"/>
    <lineage>
        <taxon>Bacteria</taxon>
        <taxon>Pseudomonadati</taxon>
        <taxon>Planctomycetota</taxon>
        <taxon>Candidatus Brocadiia</taxon>
        <taxon>Candidatus Brocadiales</taxon>
        <taxon>Candidatus Scalinduaceae</taxon>
        <taxon>Candidatus Scalindua</taxon>
    </lineage>
</organism>
<keyword evidence="2" id="KW-1185">Reference proteome</keyword>
<dbReference type="SUPFAM" id="SSF102588">
    <property type="entry name" value="LmbE-like"/>
    <property type="match status" value="1"/>
</dbReference>
<dbReference type="RefSeq" id="WP_096896301.1">
    <property type="nucleotide sequence ID" value="NZ_BAOS01000045.1"/>
</dbReference>
<sequence length="209" mass="23910">MKILAIGAHFDDVELGCGGTLLKHKERGDDISIIVITHSGYESPTTNSVRLKDQAKQEGEKCAKMLGASLICCDKEPTVLVPTEKFVLEVEHIVSKIKPDRVYTHRPGDSHADHAAVGYVSLRACRKYDEILLYRSNWYMTDGTQEDNFYVDISPFMEQKMDLIRVYESEMKKVNYSWIDFVKKQNFASGAKVGVQFAETFHFVKMFWK</sequence>
<dbReference type="PANTHER" id="PTHR12993">
    <property type="entry name" value="N-ACETYLGLUCOSAMINYL-PHOSPHATIDYLINOSITOL DE-N-ACETYLASE-RELATED"/>
    <property type="match status" value="1"/>
</dbReference>
<gene>
    <name evidence="1" type="ORF">SCALIN_C45_0064</name>
</gene>
<dbReference type="Proteomes" id="UP000218542">
    <property type="component" value="Unassembled WGS sequence"/>
</dbReference>
<dbReference type="InterPro" id="IPR024078">
    <property type="entry name" value="LmbE-like_dom_sf"/>
</dbReference>
<comment type="caution">
    <text evidence="1">The sequence shown here is derived from an EMBL/GenBank/DDBJ whole genome shotgun (WGS) entry which is preliminary data.</text>
</comment>
<reference evidence="2" key="1">
    <citation type="journal article" date="2017" name="Environ. Microbiol. Rep.">
        <title>Genetic Diversity of Marine Anaerobic Ammonium-Oxidizing Bacteria as Revealed by Genomic and Proteomic Analyses of 'Candidatus Scalindua japonica'.</title>
        <authorList>
            <person name="Oshiki M."/>
            <person name="Mizuto K."/>
            <person name="Kimura Z."/>
            <person name="Kindaichi T."/>
            <person name="Satoh H."/>
            <person name="Okabe S."/>
        </authorList>
    </citation>
    <scope>NUCLEOTIDE SEQUENCE [LARGE SCALE GENOMIC DNA]</scope>
    <source>
        <strain evidence="2">husup-a2</strain>
    </source>
</reference>
<evidence type="ECO:0000313" key="2">
    <source>
        <dbReference type="Proteomes" id="UP000218542"/>
    </source>
</evidence>